<dbReference type="OrthoDB" id="19159at2759"/>
<keyword evidence="3" id="KW-1185">Reference proteome</keyword>
<name>A0A395J1L6_9HELO</name>
<accession>A0A395J1L6</accession>
<feature type="compositionally biased region" description="Basic and acidic residues" evidence="1">
    <location>
        <begin position="813"/>
        <end position="828"/>
    </location>
</feature>
<comment type="caution">
    <text evidence="2">The sequence shown here is derived from an EMBL/GenBank/DDBJ whole genome shotgun (WGS) entry which is preliminary data.</text>
</comment>
<gene>
    <name evidence="2" type="ORF">DID88_006039</name>
</gene>
<feature type="region of interest" description="Disordered" evidence="1">
    <location>
        <begin position="671"/>
        <end position="699"/>
    </location>
</feature>
<proteinExistence type="predicted"/>
<feature type="compositionally biased region" description="Polar residues" evidence="1">
    <location>
        <begin position="445"/>
        <end position="458"/>
    </location>
</feature>
<dbReference type="PANTHER" id="PTHR35140:SF1">
    <property type="entry name" value="MITOTIC CHECK POINT PROTEIN BFA1"/>
    <property type="match status" value="1"/>
</dbReference>
<dbReference type="GO" id="GO:1990334">
    <property type="term" value="C:Bfa1-Bub2 complex"/>
    <property type="evidence" value="ECO:0007669"/>
    <property type="project" value="InterPro"/>
</dbReference>
<sequence length="897" mass="98786">MRSLQRKRAGIPLPENVPSSALLGGTIKRLGGRKVGKIISDDWDDGDLEVPIGGALKIKRQDGSKFPETLCQVSGPGSLSPQKTLLAAPVFHVSPRLEMKTKSAPTNMLDRYRDEEDNYFFGDGEATIKVAKKRNALSILPEKPTETEEDFEQDLQLPPDGALKLTTRKDIPKTPQSIQDDFDDWGEGSLGTRFGGTKRDGRSNRNSDSYAMSPSIASSMTAESEDEGLDGLVLPSGPLNFDDILKRRQQNDWPERRVEVKQPRKSFGGKDDFLTGLEIGDGDVFDSKKLTLNRNVKVTVAKQQSPTRPKPSVSLTFTNKPAPPSTSRLPRPLGPERIPSSLEPVSESGGPIPSRNRRSQSRLGHSIHSSINSIGPSNAPSSNHPIPPSTPRRRELGSKLSASTLRHEPTTTSSQLLKLKRSMPTMKPHQPSPAKPMSTRFERPPSQTESGNRPLSMSRSKDPVERDRSGAESSMSFARKNPVPFLPAGGPVSQSHHVVAKTSRHFRRNDSESSTNSTDFRPPSRTFSRQTMRSPSPRKSQNPFEEDILVTVVNLTLFDDLPTSRDAEQKFVKEPIGRGPPKQLALRNKAHQHIMPARTSSSMPLTPLTPAKSRSELPRFARDTAASRMAREATSSHRSVSGSGAPLAALTNQWRAKVAATTGLSPVHVQGSVRSKKNKVPQKPQLIKPLGNVNNPRSVKGMQYDPVNFRWEGNEIEASAFDIPASATSIASIPVQTPKATASQIYREKECSTPRPALITNINSAQNVQVVGGMVFDPQRMCWLKMPGDKRSKSDSGDTMDGFDALDDEEDVFKDVPDLEDGPSKESDEVSGSKGEGASGLSDWLVGEEFDVGPEFVKRQREEEERWRRKCEKWIGAARDTEGNSWRWSIRDVVNEL</sequence>
<feature type="region of interest" description="Disordered" evidence="1">
    <location>
        <begin position="300"/>
        <end position="543"/>
    </location>
</feature>
<dbReference type="PANTHER" id="PTHR35140">
    <property type="entry name" value="MITOTIC CHECK POINT PROTEIN BFA1"/>
    <property type="match status" value="1"/>
</dbReference>
<dbReference type="AlphaFoldDB" id="A0A395J1L6"/>
<dbReference type="EMBL" id="QKRW01000007">
    <property type="protein sequence ID" value="RAL66370.1"/>
    <property type="molecule type" value="Genomic_DNA"/>
</dbReference>
<organism evidence="2 3">
    <name type="scientific">Monilinia fructigena</name>
    <dbReference type="NCBI Taxonomy" id="38457"/>
    <lineage>
        <taxon>Eukaryota</taxon>
        <taxon>Fungi</taxon>
        <taxon>Dikarya</taxon>
        <taxon>Ascomycota</taxon>
        <taxon>Pezizomycotina</taxon>
        <taxon>Leotiomycetes</taxon>
        <taxon>Helotiales</taxon>
        <taxon>Sclerotiniaceae</taxon>
        <taxon>Monilinia</taxon>
    </lineage>
</organism>
<feature type="compositionally biased region" description="Polar residues" evidence="1">
    <location>
        <begin position="300"/>
        <end position="319"/>
    </location>
</feature>
<reference evidence="2 3" key="1">
    <citation type="submission" date="2018-06" db="EMBL/GenBank/DDBJ databases">
        <title>Genome Sequence of the Brown Rot Fungal Pathogen Monilinia fructigena.</title>
        <authorList>
            <person name="Landi L."/>
            <person name="De Miccolis Angelini R.M."/>
            <person name="Pollastro S."/>
            <person name="Abate D."/>
            <person name="Faretra F."/>
            <person name="Romanazzi G."/>
        </authorList>
    </citation>
    <scope>NUCLEOTIDE SEQUENCE [LARGE SCALE GENOMIC DNA]</scope>
    <source>
        <strain evidence="2 3">Mfrg269</strain>
    </source>
</reference>
<evidence type="ECO:0008006" key="4">
    <source>
        <dbReference type="Google" id="ProtNLM"/>
    </source>
</evidence>
<protein>
    <recommendedName>
        <fullName evidence="4">Cytokinesis inhibitor byr4</fullName>
    </recommendedName>
</protein>
<feature type="compositionally biased region" description="Basic residues" evidence="1">
    <location>
        <begin position="498"/>
        <end position="507"/>
    </location>
</feature>
<feature type="compositionally biased region" description="Basic and acidic residues" evidence="1">
    <location>
        <begin position="787"/>
        <end position="796"/>
    </location>
</feature>
<evidence type="ECO:0000313" key="3">
    <source>
        <dbReference type="Proteomes" id="UP000249056"/>
    </source>
</evidence>
<dbReference type="InterPro" id="IPR034586">
    <property type="entry name" value="Bfa1/Byr4"/>
</dbReference>
<dbReference type="GO" id="GO:0005096">
    <property type="term" value="F:GTPase activator activity"/>
    <property type="evidence" value="ECO:0007669"/>
    <property type="project" value="InterPro"/>
</dbReference>
<evidence type="ECO:0000313" key="2">
    <source>
        <dbReference type="EMBL" id="RAL66370.1"/>
    </source>
</evidence>
<evidence type="ECO:0000256" key="1">
    <source>
        <dbReference type="SAM" id="MobiDB-lite"/>
    </source>
</evidence>
<feature type="region of interest" description="Disordered" evidence="1">
    <location>
        <begin position="173"/>
        <end position="236"/>
    </location>
</feature>
<dbReference type="GO" id="GO:0031578">
    <property type="term" value="P:mitotic spindle orientation checkpoint signaling"/>
    <property type="evidence" value="ECO:0007669"/>
    <property type="project" value="TreeGrafter"/>
</dbReference>
<feature type="compositionally biased region" description="Basic and acidic residues" evidence="1">
    <location>
        <begin position="459"/>
        <end position="470"/>
    </location>
</feature>
<feature type="compositionally biased region" description="Polar residues" evidence="1">
    <location>
        <begin position="400"/>
        <end position="416"/>
    </location>
</feature>
<feature type="compositionally biased region" description="Polar residues" evidence="1">
    <location>
        <begin position="512"/>
        <end position="543"/>
    </location>
</feature>
<feature type="compositionally biased region" description="Polar residues" evidence="1">
    <location>
        <begin position="206"/>
        <end position="222"/>
    </location>
</feature>
<dbReference type="Proteomes" id="UP000249056">
    <property type="component" value="Unassembled WGS sequence"/>
</dbReference>
<dbReference type="GO" id="GO:0044732">
    <property type="term" value="C:mitotic spindle pole body"/>
    <property type="evidence" value="ECO:0007669"/>
    <property type="project" value="TreeGrafter"/>
</dbReference>
<feature type="region of interest" description="Disordered" evidence="1">
    <location>
        <begin position="787"/>
        <end position="846"/>
    </location>
</feature>
<feature type="compositionally biased region" description="Low complexity" evidence="1">
    <location>
        <begin position="364"/>
        <end position="378"/>
    </location>
</feature>